<dbReference type="InterPro" id="IPR013780">
    <property type="entry name" value="Glyco_hydro_b"/>
</dbReference>
<dbReference type="STRING" id="1393122.SAMN05660895_1952"/>
<dbReference type="Pfam" id="PF21365">
    <property type="entry name" value="Glyco_hydro_31_3rd"/>
    <property type="match status" value="1"/>
</dbReference>
<reference evidence="11" key="1">
    <citation type="submission" date="2016-10" db="EMBL/GenBank/DDBJ databases">
        <authorList>
            <person name="Varghese N."/>
            <person name="Submissions S."/>
        </authorList>
    </citation>
    <scope>NUCLEOTIDE SEQUENCE [LARGE SCALE GENOMIC DNA]</scope>
    <source>
        <strain evidence="11">DSM 14807</strain>
    </source>
</reference>
<dbReference type="GO" id="GO:0030246">
    <property type="term" value="F:carbohydrate binding"/>
    <property type="evidence" value="ECO:0007669"/>
    <property type="project" value="InterPro"/>
</dbReference>
<dbReference type="CDD" id="cd14752">
    <property type="entry name" value="GH31_N"/>
    <property type="match status" value="1"/>
</dbReference>
<dbReference type="RefSeq" id="WP_092460137.1">
    <property type="nucleotide sequence ID" value="NZ_FPCJ01000001.1"/>
</dbReference>
<sequence>MRKFQWAIFSMFLCLYSASYPLQAQDLLMPHSIAAIVKTDKIQGGIRFTTSDQHIVWITTYSPTIIRVRVTDLKPTPDESYAVIGQVKPAFTAIRESATEWILQTDSLEVHVQKKPLRIAFYHRDGTYLDGDDPQLGITWQGSQVYSYRKLQDPEKFVGLGEKTGPLNRRGLSYVNWNTDAGYQTYSDPLYATYPFYIGILPRHVFGLFFDNTFKSFFNFGGSTDDRMYFFGAEGGEMNYYFFGASTVAGILQDYTALTGRMPMPPLWSLGYQQCRYSYMSQQQLLDVARRFRQDSLPCDVIYCDIDYMRGYRVFTWNPKTYPDPKSMTDTLKKLGMHLVTIIDPGIKIDSNGYEPYLSGLAHGYFARYPDGKPYTGSVWAGRSHFPDFTREDARQWWGEQFQVLVNSGVTGFWNDMNEPAAWGQNIPPVVEFGTGNHVATIQQVHNVYGMQMARATYEGTRKLLNGMRPFVLTRAAYSGVQRYSAEWTGDNFATDDNMIMGYRTLNSMGLSGESFVGMDIGGFNGNPTPELYVRWMSLGIYTPLLRNHTAKGNTSHEPWAWGEFNEAIVRRFLQTRYRLLPYLYSCFYESHTTGMPVNRSLAIDYTYDEHIYDPRFDAQFLFGPFMLVAPVVSSQQACEVYLPHGQWYRFSTDQLYAGDTSWWVPAPLDDLPVFVKAGAIIPMQNAVESTANPGDGVLRIHVWYGPDSTSFTYYEDDGQTYQYEQGQYLVRQLKFSPETRQFEIGPATGSYTSRFKQIEWIGHHFPANAQFTVNGKPVTVKHLPNDLTILTLPDATGSATIQWEP</sequence>
<name>A0A1I7NHZ8_9BACT</name>
<dbReference type="PROSITE" id="PS00129">
    <property type="entry name" value="GLYCOSYL_HYDROL_F31_1"/>
    <property type="match status" value="1"/>
</dbReference>
<feature type="domain" description="Glycoside hydrolase family 31 N-terminal" evidence="7">
    <location>
        <begin position="57"/>
        <end position="218"/>
    </location>
</feature>
<comment type="similarity">
    <text evidence="1 4">Belongs to the glycosyl hydrolase 31 family.</text>
</comment>
<evidence type="ECO:0000313" key="11">
    <source>
        <dbReference type="Proteomes" id="UP000199537"/>
    </source>
</evidence>
<dbReference type="Pfam" id="PF01055">
    <property type="entry name" value="Glyco_hydro_31_2nd"/>
    <property type="match status" value="1"/>
</dbReference>
<dbReference type="PANTHER" id="PTHR22762:SF166">
    <property type="entry name" value="ALPHA-GLUCOSIDASE"/>
    <property type="match status" value="1"/>
</dbReference>
<keyword evidence="2 4" id="KW-0378">Hydrolase</keyword>
<keyword evidence="11" id="KW-1185">Reference proteome</keyword>
<dbReference type="InterPro" id="IPR048395">
    <property type="entry name" value="Glyco_hydro_31_C"/>
</dbReference>
<dbReference type="InterPro" id="IPR033403">
    <property type="entry name" value="DUF5110"/>
</dbReference>
<dbReference type="OrthoDB" id="176168at2"/>
<dbReference type="SUPFAM" id="SSF74650">
    <property type="entry name" value="Galactose mutarotase-like"/>
    <property type="match status" value="1"/>
</dbReference>
<dbReference type="Gene3D" id="3.20.20.80">
    <property type="entry name" value="Glycosidases"/>
    <property type="match status" value="1"/>
</dbReference>
<evidence type="ECO:0000259" key="7">
    <source>
        <dbReference type="Pfam" id="PF13802"/>
    </source>
</evidence>
<accession>A0A1I7NHZ8</accession>
<keyword evidence="3 4" id="KW-0326">Glycosidase</keyword>
<proteinExistence type="inferred from homology"/>
<dbReference type="InterPro" id="IPR030458">
    <property type="entry name" value="Glyco_hydro_31_AS"/>
</dbReference>
<organism evidence="10 11">
    <name type="scientific">Thermoflavifilum thermophilum</name>
    <dbReference type="NCBI Taxonomy" id="1393122"/>
    <lineage>
        <taxon>Bacteria</taxon>
        <taxon>Pseudomonadati</taxon>
        <taxon>Bacteroidota</taxon>
        <taxon>Chitinophagia</taxon>
        <taxon>Chitinophagales</taxon>
        <taxon>Chitinophagaceae</taxon>
        <taxon>Thermoflavifilum</taxon>
    </lineage>
</organism>
<protein>
    <submittedName>
        <fullName evidence="10">Alpha-glucosidase</fullName>
    </submittedName>
</protein>
<evidence type="ECO:0000313" key="10">
    <source>
        <dbReference type="EMBL" id="SFV34278.1"/>
    </source>
</evidence>
<evidence type="ECO:0000259" key="6">
    <source>
        <dbReference type="Pfam" id="PF01055"/>
    </source>
</evidence>
<evidence type="ECO:0000256" key="4">
    <source>
        <dbReference type="RuleBase" id="RU361185"/>
    </source>
</evidence>
<feature type="domain" description="Glycoside hydrolase family 31 TIM barrel" evidence="6">
    <location>
        <begin position="263"/>
        <end position="586"/>
    </location>
</feature>
<gene>
    <name evidence="10" type="ORF">SAMN05660895_1952</name>
</gene>
<feature type="signal peptide" evidence="5">
    <location>
        <begin position="1"/>
        <end position="24"/>
    </location>
</feature>
<dbReference type="GO" id="GO:0005975">
    <property type="term" value="P:carbohydrate metabolic process"/>
    <property type="evidence" value="ECO:0007669"/>
    <property type="project" value="InterPro"/>
</dbReference>
<evidence type="ECO:0000256" key="2">
    <source>
        <dbReference type="ARBA" id="ARBA00022801"/>
    </source>
</evidence>
<dbReference type="InterPro" id="IPR000322">
    <property type="entry name" value="Glyco_hydro_31_TIM"/>
</dbReference>
<dbReference type="EMBL" id="FPCJ01000001">
    <property type="protein sequence ID" value="SFV34278.1"/>
    <property type="molecule type" value="Genomic_DNA"/>
</dbReference>
<evidence type="ECO:0000256" key="5">
    <source>
        <dbReference type="SAM" id="SignalP"/>
    </source>
</evidence>
<evidence type="ECO:0000256" key="3">
    <source>
        <dbReference type="ARBA" id="ARBA00023295"/>
    </source>
</evidence>
<feature type="domain" description="DUF5110" evidence="8">
    <location>
        <begin position="699"/>
        <end position="763"/>
    </location>
</feature>
<evidence type="ECO:0000259" key="9">
    <source>
        <dbReference type="Pfam" id="PF21365"/>
    </source>
</evidence>
<dbReference type="GO" id="GO:0004553">
    <property type="term" value="F:hydrolase activity, hydrolyzing O-glycosyl compounds"/>
    <property type="evidence" value="ECO:0007669"/>
    <property type="project" value="InterPro"/>
</dbReference>
<keyword evidence="5" id="KW-0732">Signal</keyword>
<dbReference type="InterPro" id="IPR017853">
    <property type="entry name" value="GH"/>
</dbReference>
<dbReference type="Gene3D" id="2.60.40.1180">
    <property type="entry name" value="Golgi alpha-mannosidase II"/>
    <property type="match status" value="2"/>
</dbReference>
<evidence type="ECO:0000259" key="8">
    <source>
        <dbReference type="Pfam" id="PF17137"/>
    </source>
</evidence>
<dbReference type="InterPro" id="IPR025887">
    <property type="entry name" value="Glyco_hydro_31_N_dom"/>
</dbReference>
<dbReference type="SUPFAM" id="SSF51445">
    <property type="entry name" value="(Trans)glycosidases"/>
    <property type="match status" value="1"/>
</dbReference>
<dbReference type="Proteomes" id="UP000199537">
    <property type="component" value="Unassembled WGS sequence"/>
</dbReference>
<dbReference type="Gene3D" id="2.60.40.1760">
    <property type="entry name" value="glycosyl hydrolase (family 31)"/>
    <property type="match status" value="1"/>
</dbReference>
<dbReference type="InterPro" id="IPR011013">
    <property type="entry name" value="Gal_mutarotase_sf_dom"/>
</dbReference>
<dbReference type="PANTHER" id="PTHR22762">
    <property type="entry name" value="ALPHA-GLUCOSIDASE"/>
    <property type="match status" value="1"/>
</dbReference>
<dbReference type="SUPFAM" id="SSF51011">
    <property type="entry name" value="Glycosyl hydrolase domain"/>
    <property type="match status" value="1"/>
</dbReference>
<dbReference type="CDD" id="cd06604">
    <property type="entry name" value="GH31_glucosidase_II_MalA"/>
    <property type="match status" value="1"/>
</dbReference>
<feature type="chain" id="PRO_5011700096" evidence="5">
    <location>
        <begin position="25"/>
        <end position="806"/>
    </location>
</feature>
<dbReference type="Pfam" id="PF13802">
    <property type="entry name" value="Gal_mutarotas_2"/>
    <property type="match status" value="1"/>
</dbReference>
<dbReference type="Pfam" id="PF17137">
    <property type="entry name" value="DUF5110"/>
    <property type="match status" value="1"/>
</dbReference>
<evidence type="ECO:0000256" key="1">
    <source>
        <dbReference type="ARBA" id="ARBA00007806"/>
    </source>
</evidence>
<dbReference type="AlphaFoldDB" id="A0A1I7NHZ8"/>
<feature type="domain" description="Glycosyl hydrolase family 31 C-terminal" evidence="9">
    <location>
        <begin position="595"/>
        <end position="682"/>
    </location>
</feature>